<reference evidence="5 6" key="2">
    <citation type="journal article" date="2015" name="Genome Announc.">
        <title>Complete Genome Sequence of the Novel Leech Symbiont Mucinivorans hirudinis M3T.</title>
        <authorList>
            <person name="Nelson M.C."/>
            <person name="Bomar L."/>
            <person name="Graf J."/>
        </authorList>
    </citation>
    <scope>NUCLEOTIDE SEQUENCE [LARGE SCALE GENOMIC DNA]</scope>
    <source>
        <strain evidence="6">M3</strain>
    </source>
</reference>
<dbReference type="GO" id="GO:0030527">
    <property type="term" value="F:structural constituent of chromatin"/>
    <property type="evidence" value="ECO:0007669"/>
    <property type="project" value="InterPro"/>
</dbReference>
<evidence type="ECO:0000313" key="4">
    <source>
        <dbReference type="EMBL" id="CDN31790.1"/>
    </source>
</evidence>
<evidence type="ECO:0000256" key="2">
    <source>
        <dbReference type="ARBA" id="ARBA00008424"/>
    </source>
</evidence>
<protein>
    <recommendedName>
        <fullName evidence="7">Histone H1-like protein Hc1</fullName>
    </recommendedName>
</protein>
<dbReference type="InterPro" id="IPR010886">
    <property type="entry name" value="Hc1"/>
</dbReference>
<comment type="similarity">
    <text evidence="2">Belongs to the histone H1/H5 family. HCT subfamily.</text>
</comment>
<dbReference type="Pfam" id="PF07432">
    <property type="entry name" value="Hc1"/>
    <property type="match status" value="1"/>
</dbReference>
<dbReference type="STRING" id="1433126.BN938_1710"/>
<comment type="function">
    <text evidence="1">Might have a role analogous to that of eukaryotic histone proteins.</text>
</comment>
<evidence type="ECO:0008006" key="7">
    <source>
        <dbReference type="Google" id="ProtNLM"/>
    </source>
</evidence>
<evidence type="ECO:0000313" key="5">
    <source>
        <dbReference type="EMBL" id="CDN31920.1"/>
    </source>
</evidence>
<dbReference type="OrthoDB" id="1004212at2"/>
<sequence>MKELLEKIEAAYAAFKTDATAQAENGNKAAGTRARKASLELEKLMKEFRKTSIEASK</sequence>
<dbReference type="EMBL" id="HG934468">
    <property type="protein sequence ID" value="CDN31790.1"/>
    <property type="molecule type" value="Genomic_DNA"/>
</dbReference>
<dbReference type="KEGG" id="rbc:BN938_1710"/>
<dbReference type="Proteomes" id="UP000027616">
    <property type="component" value="Chromosome I"/>
</dbReference>
<gene>
    <name evidence="4" type="ORF">BN938_1710</name>
    <name evidence="5" type="ORF">BN938_1840</name>
</gene>
<dbReference type="GO" id="GO:0003677">
    <property type="term" value="F:DNA binding"/>
    <property type="evidence" value="ECO:0007669"/>
    <property type="project" value="InterPro"/>
</dbReference>
<dbReference type="EMBL" id="HG934468">
    <property type="protein sequence ID" value="CDN31920.1"/>
    <property type="molecule type" value="Genomic_DNA"/>
</dbReference>
<feature type="coiled-coil region" evidence="3">
    <location>
        <begin position="27"/>
        <end position="54"/>
    </location>
</feature>
<dbReference type="eggNOG" id="ENOG5032Z73">
    <property type="taxonomic scope" value="Bacteria"/>
</dbReference>
<organism evidence="5 6">
    <name type="scientific">Mucinivorans hirudinis</name>
    <dbReference type="NCBI Taxonomy" id="1433126"/>
    <lineage>
        <taxon>Bacteria</taxon>
        <taxon>Pseudomonadati</taxon>
        <taxon>Bacteroidota</taxon>
        <taxon>Bacteroidia</taxon>
        <taxon>Bacteroidales</taxon>
        <taxon>Rikenellaceae</taxon>
        <taxon>Mucinivorans</taxon>
    </lineage>
</organism>
<proteinExistence type="inferred from homology"/>
<reference evidence="5" key="1">
    <citation type="submission" date="2014-01" db="EMBL/GenBank/DDBJ databases">
        <authorList>
            <person name="Nelson M."/>
        </authorList>
    </citation>
    <scope>NUCLEOTIDE SEQUENCE</scope>
</reference>
<accession>A0A060R8R6</accession>
<dbReference type="AlphaFoldDB" id="A0A060R8R6"/>
<name>A0A060R8R6_9BACT</name>
<dbReference type="KEGG" id="rbc:BN938_1840"/>
<dbReference type="HOGENOM" id="CLU_182032_1_0_10"/>
<evidence type="ECO:0000313" key="6">
    <source>
        <dbReference type="Proteomes" id="UP000027616"/>
    </source>
</evidence>
<dbReference type="PATRIC" id="fig|1433126.3.peg.1686"/>
<keyword evidence="6" id="KW-1185">Reference proteome</keyword>
<evidence type="ECO:0000256" key="1">
    <source>
        <dbReference type="ARBA" id="ARBA00002333"/>
    </source>
</evidence>
<evidence type="ECO:0000256" key="3">
    <source>
        <dbReference type="SAM" id="Coils"/>
    </source>
</evidence>
<keyword evidence="3" id="KW-0175">Coiled coil</keyword>